<dbReference type="AlphaFoldDB" id="A0A364Y6L9"/>
<comment type="caution">
    <text evidence="2">The sequence shown here is derived from an EMBL/GenBank/DDBJ whole genome shotgun (WGS) entry which is preliminary data.</text>
</comment>
<dbReference type="NCBIfam" id="TIGR01764">
    <property type="entry name" value="excise"/>
    <property type="match status" value="1"/>
</dbReference>
<feature type="domain" description="Helix-turn-helix" evidence="1">
    <location>
        <begin position="58"/>
        <end position="106"/>
    </location>
</feature>
<organism evidence="2 3">
    <name type="scientific">Pseudochryseolinea flava</name>
    <dbReference type="NCBI Taxonomy" id="2059302"/>
    <lineage>
        <taxon>Bacteria</taxon>
        <taxon>Pseudomonadati</taxon>
        <taxon>Bacteroidota</taxon>
        <taxon>Cytophagia</taxon>
        <taxon>Cytophagales</taxon>
        <taxon>Fulvivirgaceae</taxon>
        <taxon>Pseudochryseolinea</taxon>
    </lineage>
</organism>
<sequence length="127" mass="14538">MKFIESTNSYIVYKKCFLGMEPKLVVTMTVTELKSLINETISTLLDERGLNKNGSETLLNVQEAAALLSLAVPTLYEKTSTRIIPHYKHGKKLLFKKSELLAWVESTKRKTVHELKQEALRRTLKQT</sequence>
<dbReference type="Proteomes" id="UP000251889">
    <property type="component" value="Unassembled WGS sequence"/>
</dbReference>
<gene>
    <name evidence="2" type="ORF">DQQ10_00450</name>
</gene>
<evidence type="ECO:0000259" key="1">
    <source>
        <dbReference type="Pfam" id="PF12728"/>
    </source>
</evidence>
<dbReference type="InterPro" id="IPR041657">
    <property type="entry name" value="HTH_17"/>
</dbReference>
<dbReference type="Pfam" id="PF12728">
    <property type="entry name" value="HTH_17"/>
    <property type="match status" value="1"/>
</dbReference>
<keyword evidence="3" id="KW-1185">Reference proteome</keyword>
<accession>A0A364Y6L9</accession>
<name>A0A364Y6L9_9BACT</name>
<evidence type="ECO:0000313" key="3">
    <source>
        <dbReference type="Proteomes" id="UP000251889"/>
    </source>
</evidence>
<dbReference type="GO" id="GO:0003677">
    <property type="term" value="F:DNA binding"/>
    <property type="evidence" value="ECO:0007669"/>
    <property type="project" value="InterPro"/>
</dbReference>
<reference evidence="2 3" key="1">
    <citation type="submission" date="2018-06" db="EMBL/GenBank/DDBJ databases">
        <title>Chryseolinea flavus sp. nov., a member of the phylum Bacteroidetes isolated from soil.</title>
        <authorList>
            <person name="Li Y."/>
            <person name="Wang J."/>
        </authorList>
    </citation>
    <scope>NUCLEOTIDE SEQUENCE [LARGE SCALE GENOMIC DNA]</scope>
    <source>
        <strain evidence="2 3">SDU1-6</strain>
    </source>
</reference>
<evidence type="ECO:0000313" key="2">
    <source>
        <dbReference type="EMBL" id="RAW02617.1"/>
    </source>
</evidence>
<proteinExistence type="predicted"/>
<protein>
    <recommendedName>
        <fullName evidence="1">Helix-turn-helix domain-containing protein</fullName>
    </recommendedName>
</protein>
<dbReference type="InterPro" id="IPR010093">
    <property type="entry name" value="SinI_DNA-bd"/>
</dbReference>
<dbReference type="EMBL" id="QMFY01000001">
    <property type="protein sequence ID" value="RAW02617.1"/>
    <property type="molecule type" value="Genomic_DNA"/>
</dbReference>